<dbReference type="GO" id="GO:0016787">
    <property type="term" value="F:hydrolase activity"/>
    <property type="evidence" value="ECO:0007669"/>
    <property type="project" value="UniProtKB-KW"/>
</dbReference>
<dbReference type="SUPFAM" id="SSF53474">
    <property type="entry name" value="alpha/beta-Hydrolases"/>
    <property type="match status" value="1"/>
</dbReference>
<dbReference type="InterPro" id="IPR000073">
    <property type="entry name" value="AB_hydrolase_1"/>
</dbReference>
<dbReference type="AlphaFoldDB" id="A0A382WSD7"/>
<keyword evidence="1" id="KW-0378">Hydrolase</keyword>
<dbReference type="PRINTS" id="PR00111">
    <property type="entry name" value="ABHYDROLASE"/>
</dbReference>
<evidence type="ECO:0000313" key="3">
    <source>
        <dbReference type="EMBL" id="SVD61305.1"/>
    </source>
</evidence>
<dbReference type="PANTHER" id="PTHR43329">
    <property type="entry name" value="EPOXIDE HYDROLASE"/>
    <property type="match status" value="1"/>
</dbReference>
<feature type="non-terminal residue" evidence="3">
    <location>
        <position position="161"/>
    </location>
</feature>
<gene>
    <name evidence="3" type="ORF">METZ01_LOCUS414159</name>
</gene>
<reference evidence="3" key="1">
    <citation type="submission" date="2018-05" db="EMBL/GenBank/DDBJ databases">
        <authorList>
            <person name="Lanie J.A."/>
            <person name="Ng W.-L."/>
            <person name="Kazmierczak K.M."/>
            <person name="Andrzejewski T.M."/>
            <person name="Davidsen T.M."/>
            <person name="Wayne K.J."/>
            <person name="Tettelin H."/>
            <person name="Glass J.I."/>
            <person name="Rusch D."/>
            <person name="Podicherti R."/>
            <person name="Tsui H.-C.T."/>
            <person name="Winkler M.E."/>
        </authorList>
    </citation>
    <scope>NUCLEOTIDE SEQUENCE</scope>
</reference>
<name>A0A382WSD7_9ZZZZ</name>
<sequence>MQDTAGFGANTLPNGIRSRFVNGVNGLKMHILEAGFEDNYGLGRRPCLLLLHGFPELAYSWRKVMEPLAQKGYHVVAPDQRGYGRTTGWSHEYDDDLAPFRFLNLMRDAYCLIDALGYESVAAVVGHDFGSSVAADCALVRPDVFRSVVLMSAPFGGPPSL</sequence>
<dbReference type="PRINTS" id="PR00412">
    <property type="entry name" value="EPOXHYDRLASE"/>
</dbReference>
<dbReference type="Pfam" id="PF00561">
    <property type="entry name" value="Abhydrolase_1"/>
    <property type="match status" value="1"/>
</dbReference>
<dbReference type="InterPro" id="IPR000639">
    <property type="entry name" value="Epox_hydrolase-like"/>
</dbReference>
<protein>
    <recommendedName>
        <fullName evidence="2">AB hydrolase-1 domain-containing protein</fullName>
    </recommendedName>
</protein>
<dbReference type="EMBL" id="UINC01161869">
    <property type="protein sequence ID" value="SVD61305.1"/>
    <property type="molecule type" value="Genomic_DNA"/>
</dbReference>
<evidence type="ECO:0000256" key="1">
    <source>
        <dbReference type="ARBA" id="ARBA00022801"/>
    </source>
</evidence>
<dbReference type="Gene3D" id="3.40.50.1820">
    <property type="entry name" value="alpha/beta hydrolase"/>
    <property type="match status" value="1"/>
</dbReference>
<proteinExistence type="predicted"/>
<evidence type="ECO:0000259" key="2">
    <source>
        <dbReference type="Pfam" id="PF00561"/>
    </source>
</evidence>
<accession>A0A382WSD7</accession>
<dbReference type="InterPro" id="IPR029058">
    <property type="entry name" value="AB_hydrolase_fold"/>
</dbReference>
<organism evidence="3">
    <name type="scientific">marine metagenome</name>
    <dbReference type="NCBI Taxonomy" id="408172"/>
    <lineage>
        <taxon>unclassified sequences</taxon>
        <taxon>metagenomes</taxon>
        <taxon>ecological metagenomes</taxon>
    </lineage>
</organism>
<feature type="domain" description="AB hydrolase-1" evidence="2">
    <location>
        <begin position="47"/>
        <end position="154"/>
    </location>
</feature>